<evidence type="ECO:0000313" key="2">
    <source>
        <dbReference type="Proteomes" id="UP000236291"/>
    </source>
</evidence>
<protein>
    <submittedName>
        <fullName evidence="1">Uncharacterized protein</fullName>
    </submittedName>
</protein>
<evidence type="ECO:0000313" key="1">
    <source>
        <dbReference type="EMBL" id="PNX85116.1"/>
    </source>
</evidence>
<dbReference type="EMBL" id="ASHM01048008">
    <property type="protein sequence ID" value="PNX85116.1"/>
    <property type="molecule type" value="Genomic_DNA"/>
</dbReference>
<dbReference type="Proteomes" id="UP000236291">
    <property type="component" value="Unassembled WGS sequence"/>
</dbReference>
<comment type="caution">
    <text evidence="1">The sequence shown here is derived from an EMBL/GenBank/DDBJ whole genome shotgun (WGS) entry which is preliminary data.</text>
</comment>
<reference evidence="1 2" key="1">
    <citation type="journal article" date="2014" name="Am. J. Bot.">
        <title>Genome assembly and annotation for red clover (Trifolium pratense; Fabaceae).</title>
        <authorList>
            <person name="Istvanek J."/>
            <person name="Jaros M."/>
            <person name="Krenek A."/>
            <person name="Repkova J."/>
        </authorList>
    </citation>
    <scope>NUCLEOTIDE SEQUENCE [LARGE SCALE GENOMIC DNA]</scope>
    <source>
        <strain evidence="2">cv. Tatra</strain>
        <tissue evidence="1">Young leaves</tissue>
    </source>
</reference>
<organism evidence="1 2">
    <name type="scientific">Trifolium pratense</name>
    <name type="common">Red clover</name>
    <dbReference type="NCBI Taxonomy" id="57577"/>
    <lineage>
        <taxon>Eukaryota</taxon>
        <taxon>Viridiplantae</taxon>
        <taxon>Streptophyta</taxon>
        <taxon>Embryophyta</taxon>
        <taxon>Tracheophyta</taxon>
        <taxon>Spermatophyta</taxon>
        <taxon>Magnoliopsida</taxon>
        <taxon>eudicotyledons</taxon>
        <taxon>Gunneridae</taxon>
        <taxon>Pentapetalae</taxon>
        <taxon>rosids</taxon>
        <taxon>fabids</taxon>
        <taxon>Fabales</taxon>
        <taxon>Fabaceae</taxon>
        <taxon>Papilionoideae</taxon>
        <taxon>50 kb inversion clade</taxon>
        <taxon>NPAAA clade</taxon>
        <taxon>Hologalegina</taxon>
        <taxon>IRL clade</taxon>
        <taxon>Trifolieae</taxon>
        <taxon>Trifolium</taxon>
    </lineage>
</organism>
<reference evidence="1 2" key="2">
    <citation type="journal article" date="2017" name="Front. Plant Sci.">
        <title>Gene Classification and Mining of Molecular Markers Useful in Red Clover (Trifolium pratense) Breeding.</title>
        <authorList>
            <person name="Istvanek J."/>
            <person name="Dluhosova J."/>
            <person name="Dluhos P."/>
            <person name="Patkova L."/>
            <person name="Nedelnik J."/>
            <person name="Repkova J."/>
        </authorList>
    </citation>
    <scope>NUCLEOTIDE SEQUENCE [LARGE SCALE GENOMIC DNA]</scope>
    <source>
        <strain evidence="2">cv. Tatra</strain>
        <tissue evidence="1">Young leaves</tissue>
    </source>
</reference>
<sequence length="70" mass="8416">MLWFCDFDSWLHGDDDGQQRHRRRRAYEGFMALSREDGNMQGFLCFRFSDDSLTTFHHLSILIDPMEKND</sequence>
<name>A0A2K3M2V8_TRIPR</name>
<gene>
    <name evidence="1" type="ORF">L195_g041182</name>
</gene>
<dbReference type="AlphaFoldDB" id="A0A2K3M2V8"/>
<proteinExistence type="predicted"/>
<accession>A0A2K3M2V8</accession>